<evidence type="ECO:0000313" key="4">
    <source>
        <dbReference type="Proteomes" id="UP000554235"/>
    </source>
</evidence>
<name>A0A8H4LN10_9HYPO</name>
<keyword evidence="4" id="KW-1185">Reference proteome</keyword>
<protein>
    <submittedName>
        <fullName evidence="3">Uncharacterized protein</fullName>
    </submittedName>
</protein>
<evidence type="ECO:0000256" key="1">
    <source>
        <dbReference type="SAM" id="MobiDB-lite"/>
    </source>
</evidence>
<evidence type="ECO:0000256" key="2">
    <source>
        <dbReference type="SAM" id="Phobius"/>
    </source>
</evidence>
<proteinExistence type="predicted"/>
<sequence>MPPRAIVRRRARRAQDGRPLHTRNNPEAKRIILLVRTAPDAPPLEIQLDILPSWGPDTDDDGPVRIKLGRDINDERAVGWLRYLDNDTQYALVRSGKWKFDLFRRSKQESFSWFLLICVFLAACIAERLLVDVFPTIWSNVGSFTGSSVASPKPPPFPPVPPRPTSYTPFESSFFSRTPRRPKSLTKAFINEDIEKYIYGVGMRDLLLISDLLLVSDLRRVLKANSMASKDLLRAACFNNSSTKTSLNATAFVRDLDALQVRHHSNRQHAV</sequence>
<dbReference type="EMBL" id="JAADYS010000292">
    <property type="protein sequence ID" value="KAF4470794.1"/>
    <property type="molecule type" value="Genomic_DNA"/>
</dbReference>
<feature type="transmembrane region" description="Helical" evidence="2">
    <location>
        <begin position="111"/>
        <end position="131"/>
    </location>
</feature>
<dbReference type="AlphaFoldDB" id="A0A8H4LN10"/>
<evidence type="ECO:0000313" key="3">
    <source>
        <dbReference type="EMBL" id="KAF4470794.1"/>
    </source>
</evidence>
<feature type="compositionally biased region" description="Basic and acidic residues" evidence="1">
    <location>
        <begin position="13"/>
        <end position="23"/>
    </location>
</feature>
<comment type="caution">
    <text evidence="3">The sequence shown here is derived from an EMBL/GenBank/DDBJ whole genome shotgun (WGS) entry which is preliminary data.</text>
</comment>
<keyword evidence="2" id="KW-1133">Transmembrane helix</keyword>
<accession>A0A8H4LN10</accession>
<reference evidence="3 4" key="1">
    <citation type="submission" date="2020-01" db="EMBL/GenBank/DDBJ databases">
        <title>Identification and distribution of gene clusters putatively required for synthesis of sphingolipid metabolism inhibitors in phylogenetically diverse species of the filamentous fungus Fusarium.</title>
        <authorList>
            <person name="Kim H.-S."/>
            <person name="Busman M."/>
            <person name="Brown D.W."/>
            <person name="Divon H."/>
            <person name="Uhlig S."/>
            <person name="Proctor R.H."/>
        </authorList>
    </citation>
    <scope>NUCLEOTIDE SEQUENCE [LARGE SCALE GENOMIC DNA]</scope>
    <source>
        <strain evidence="3 4">NRRL 20459</strain>
    </source>
</reference>
<gene>
    <name evidence="3" type="ORF">FALBO_2290</name>
</gene>
<organism evidence="3 4">
    <name type="scientific">Fusarium albosuccineum</name>
    <dbReference type="NCBI Taxonomy" id="1237068"/>
    <lineage>
        <taxon>Eukaryota</taxon>
        <taxon>Fungi</taxon>
        <taxon>Dikarya</taxon>
        <taxon>Ascomycota</taxon>
        <taxon>Pezizomycotina</taxon>
        <taxon>Sordariomycetes</taxon>
        <taxon>Hypocreomycetidae</taxon>
        <taxon>Hypocreales</taxon>
        <taxon>Nectriaceae</taxon>
        <taxon>Fusarium</taxon>
        <taxon>Fusarium decemcellulare species complex</taxon>
    </lineage>
</organism>
<keyword evidence="2" id="KW-0812">Transmembrane</keyword>
<feature type="region of interest" description="Disordered" evidence="1">
    <location>
        <begin position="1"/>
        <end position="23"/>
    </location>
</feature>
<dbReference type="OrthoDB" id="5092514at2759"/>
<dbReference type="Proteomes" id="UP000554235">
    <property type="component" value="Unassembled WGS sequence"/>
</dbReference>
<keyword evidence="2" id="KW-0472">Membrane</keyword>
<feature type="compositionally biased region" description="Basic residues" evidence="1">
    <location>
        <begin position="1"/>
        <end position="12"/>
    </location>
</feature>